<feature type="region of interest" description="Disordered" evidence="10">
    <location>
        <begin position="292"/>
        <end position="319"/>
    </location>
</feature>
<comment type="catalytic activity">
    <reaction evidence="7 9">
        <text>tRNA(Gly) + glycine + ATP = glycyl-tRNA(Gly) + AMP + diphosphate</text>
        <dbReference type="Rhea" id="RHEA:16013"/>
        <dbReference type="Rhea" id="RHEA-COMP:9664"/>
        <dbReference type="Rhea" id="RHEA-COMP:9683"/>
        <dbReference type="ChEBI" id="CHEBI:30616"/>
        <dbReference type="ChEBI" id="CHEBI:33019"/>
        <dbReference type="ChEBI" id="CHEBI:57305"/>
        <dbReference type="ChEBI" id="CHEBI:78442"/>
        <dbReference type="ChEBI" id="CHEBI:78522"/>
        <dbReference type="ChEBI" id="CHEBI:456215"/>
        <dbReference type="EC" id="6.1.1.14"/>
    </reaction>
</comment>
<keyword evidence="4 9" id="KW-0067">ATP-binding</keyword>
<evidence type="ECO:0000256" key="9">
    <source>
        <dbReference type="HAMAP-Rule" id="MF_00255"/>
    </source>
</evidence>
<dbReference type="PANTHER" id="PTHR30075">
    <property type="entry name" value="GLYCYL-TRNA SYNTHETASE"/>
    <property type="match status" value="1"/>
</dbReference>
<dbReference type="EMBL" id="LN890655">
    <property type="protein sequence ID" value="CUS04447.2"/>
    <property type="molecule type" value="Genomic_DNA"/>
</dbReference>
<reference evidence="11" key="1">
    <citation type="submission" date="2016-01" db="EMBL/GenBank/DDBJ databases">
        <authorList>
            <person name="Mcilroy J.S."/>
            <person name="Karst M S."/>
            <person name="Albertsen M."/>
        </authorList>
    </citation>
    <scope>NUCLEOTIDE SEQUENCE</scope>
    <source>
        <strain evidence="11">Cfx-K</strain>
    </source>
</reference>
<dbReference type="GO" id="GO:0005829">
    <property type="term" value="C:cytosol"/>
    <property type="evidence" value="ECO:0007669"/>
    <property type="project" value="TreeGrafter"/>
</dbReference>
<dbReference type="HAMAP" id="MF_00254">
    <property type="entry name" value="Gly_tRNA_synth_alpha"/>
    <property type="match status" value="1"/>
</dbReference>
<evidence type="ECO:0000313" key="12">
    <source>
        <dbReference type="Proteomes" id="UP000215027"/>
    </source>
</evidence>
<dbReference type="Gene3D" id="3.30.930.10">
    <property type="entry name" value="Bira Bifunctional Protein, Domain 2"/>
    <property type="match status" value="1"/>
</dbReference>
<evidence type="ECO:0000313" key="11">
    <source>
        <dbReference type="EMBL" id="CUS04447.2"/>
    </source>
</evidence>
<proteinExistence type="inferred from homology"/>
<evidence type="ECO:0000256" key="4">
    <source>
        <dbReference type="ARBA" id="ARBA00022840"/>
    </source>
</evidence>
<dbReference type="AlphaFoldDB" id="A0A161K3D7"/>
<dbReference type="GO" id="GO:0006426">
    <property type="term" value="P:glycyl-tRNA aminoacylation"/>
    <property type="evidence" value="ECO:0007669"/>
    <property type="project" value="UniProtKB-UniRule"/>
</dbReference>
<evidence type="ECO:0000256" key="1">
    <source>
        <dbReference type="ARBA" id="ARBA00008226"/>
    </source>
</evidence>
<keyword evidence="9" id="KW-0963">Cytoplasm</keyword>
<comment type="subcellular location">
    <subcellularLocation>
        <location evidence="9">Cytoplasm</location>
    </subcellularLocation>
</comment>
<dbReference type="HAMAP" id="MF_00255">
    <property type="entry name" value="Gly_tRNA_synth_beta"/>
    <property type="match status" value="1"/>
</dbReference>
<dbReference type="EC" id="6.1.1.14" evidence="9"/>
<keyword evidence="6 9" id="KW-0030">Aminoacyl-tRNA synthetase</keyword>
<protein>
    <recommendedName>
        <fullName evidence="8 9">Multifunctional fusion protein</fullName>
    </recommendedName>
    <domain>
        <recommendedName>
            <fullName evidence="9">Glycine--tRNA ligase beta subunit</fullName>
            <ecNumber evidence="9">6.1.1.14</ecNumber>
        </recommendedName>
        <alternativeName>
            <fullName evidence="9">Glycyl-tRNA synthetase beta subunit</fullName>
            <shortName evidence="9">GlyRS</shortName>
        </alternativeName>
    </domain>
    <domain>
        <recommendedName>
            <fullName evidence="8">Glycine--tRNA ligase alpha subunit</fullName>
        </recommendedName>
        <alternativeName>
            <fullName evidence="8">Glycyl-tRNA synthetase alpha subunit</fullName>
        </alternativeName>
    </domain>
</protein>
<evidence type="ECO:0000256" key="7">
    <source>
        <dbReference type="ARBA" id="ARBA00047937"/>
    </source>
</evidence>
<dbReference type="Gene3D" id="1.20.58.180">
    <property type="entry name" value="Class II aaRS and biotin synthetases, domain 2"/>
    <property type="match status" value="1"/>
</dbReference>
<dbReference type="PANTHER" id="PTHR30075:SF2">
    <property type="entry name" value="GLYCINE--TRNA LIGASE, CHLOROPLASTIC_MITOCHONDRIAL 2"/>
    <property type="match status" value="1"/>
</dbReference>
<evidence type="ECO:0000256" key="8">
    <source>
        <dbReference type="HAMAP-Rule" id="MF_00254"/>
    </source>
</evidence>
<comment type="similarity">
    <text evidence="1 9">Belongs to the class-II aminoacyl-tRNA synthetase family.</text>
</comment>
<keyword evidence="3 9" id="KW-0547">Nucleotide-binding</keyword>
<evidence type="ECO:0000256" key="10">
    <source>
        <dbReference type="SAM" id="MobiDB-lite"/>
    </source>
</evidence>
<keyword evidence="12" id="KW-1185">Reference proteome</keyword>
<accession>A0A161K3D7</accession>
<sequence length="992" mass="108075">MILRLLEYWQEQGCLVWQPYNVQVGAGTMNPATILRVLGPEPWKVAYVEPSIRADDGRFGDNPNRMQQHYQLQVILKPDPGNPIELYLKSLEAIGISQREHDIRFVEDNWQSPALGAWGLGWEVWLDGQEITQYTYFQQAGGLDLDPVSVEITYGLDRIALALQGVNSVWEMEYGAGVRYGDALLQAEIEHCHYYFNVADVDALKMIYDTYEREANRCLDAGLVAPAHDYNLKCSQLFNVLDTRGAVGVTERANYFGRMRRVANKVSATYVEQRQRLEYPFTGNAAWAQKTNEEDPAPAVHDAHATRHAPPATPEDGDPFVLEIGSEELPHGDLKAALAQLRTAVPALLDAARLEYERLEIDGTPRRLAVRVDGLAERGADSESVVKGPPADRAFDKDGQPTPAAAGFARSRGLSVDDLSVVEEGGKRYVSAVVRETGRPSLEVLAERLPELIAGLKFEKSMRWNSSNVSYSRPLRWLLALHGPAVVPFNYAGVHSGRVTYGLRPFGSPAIEVRHAADYHVAIDNATIVLDESARRKAIAAGAAELARSVGGHIPDDPALLDEVTNLVERPTPLLGSFEERFLALPPMVLVAVMRKHQRYFPVYKGDKLLPHFIAVRNGDEEHLDVVRDGNEHVIRARFADAAFFYDKDVQRSLDAFVPDLGKLTFQTELGSLLDKTRRLEQLVPVVAGMLGLSDAERATAGRAAALAKADLATTMVVEMTSLQGKMGGHYALRGGEPAEVAAAIAEQYEAVSATRPGLALAVADRLDSLAGLFAAGLGPKGSNDPFALRRAALHLIENLTANGQQFDLRAGLDAAGALLPLPWSAPARAEVMAFIAGRLEVVLRDAGHPSSVVKAVLAEQAHDPYAAGRAAAALGAATQAADWATTLNAFARCVRITRPLKDSYTLRPDALGVAEERGLLDGLLAAEAEKDGTVETFIAALRRLTPPITALFDAVLIMDEDATVRENRLALLQRVAGLSVGVADLSQLERF</sequence>
<dbReference type="Proteomes" id="UP000215027">
    <property type="component" value="Chromosome I"/>
</dbReference>
<keyword evidence="2 9" id="KW-0436">Ligase</keyword>
<dbReference type="InterPro" id="IPR015944">
    <property type="entry name" value="Gly-tRNA-synth_bsu"/>
</dbReference>
<dbReference type="SUPFAM" id="SSF55681">
    <property type="entry name" value="Class II aaRS and biotin synthetases"/>
    <property type="match status" value="1"/>
</dbReference>
<organism evidence="11 12">
    <name type="scientific">Candidatus Promineifilum breve</name>
    <dbReference type="NCBI Taxonomy" id="1806508"/>
    <lineage>
        <taxon>Bacteria</taxon>
        <taxon>Bacillati</taxon>
        <taxon>Chloroflexota</taxon>
        <taxon>Ardenticatenia</taxon>
        <taxon>Candidatus Promineifilales</taxon>
        <taxon>Candidatus Promineifilaceae</taxon>
        <taxon>Candidatus Promineifilum</taxon>
    </lineage>
</organism>
<dbReference type="KEGG" id="pbf:CFX0092_A2569"/>
<dbReference type="Pfam" id="PF02092">
    <property type="entry name" value="tRNA_synt_2f"/>
    <property type="match status" value="1"/>
</dbReference>
<dbReference type="InterPro" id="IPR045864">
    <property type="entry name" value="aa-tRNA-synth_II/BPL/LPL"/>
</dbReference>
<dbReference type="GO" id="GO:0004820">
    <property type="term" value="F:glycine-tRNA ligase activity"/>
    <property type="evidence" value="ECO:0007669"/>
    <property type="project" value="UniProtKB-UniRule"/>
</dbReference>
<dbReference type="NCBIfam" id="NF006827">
    <property type="entry name" value="PRK09348.1"/>
    <property type="match status" value="1"/>
</dbReference>
<dbReference type="InterPro" id="IPR002310">
    <property type="entry name" value="Gly-tRNA_ligase_asu"/>
</dbReference>
<dbReference type="NCBIfam" id="TIGR00211">
    <property type="entry name" value="glyS"/>
    <property type="match status" value="1"/>
</dbReference>
<dbReference type="NCBIfam" id="TIGR00388">
    <property type="entry name" value="glyQ"/>
    <property type="match status" value="1"/>
</dbReference>
<evidence type="ECO:0000256" key="3">
    <source>
        <dbReference type="ARBA" id="ARBA00022741"/>
    </source>
</evidence>
<dbReference type="InterPro" id="IPR006194">
    <property type="entry name" value="Gly-tRNA-synth_heterodimer"/>
</dbReference>
<comment type="subunit">
    <text evidence="9">Tetramer of two alpha and two beta subunits.</text>
</comment>
<dbReference type="PROSITE" id="PS50861">
    <property type="entry name" value="AA_TRNA_LIGASE_II_GLYAB"/>
    <property type="match status" value="2"/>
</dbReference>
<evidence type="ECO:0000256" key="2">
    <source>
        <dbReference type="ARBA" id="ARBA00022598"/>
    </source>
</evidence>
<name>A0A161K3D7_9CHLR</name>
<gene>
    <name evidence="11" type="primary">glyQS</name>
    <name evidence="8" type="synonym">glyQ</name>
    <name evidence="9" type="synonym">glyS</name>
    <name evidence="11" type="ORF">CFX0092_A2569</name>
</gene>
<feature type="region of interest" description="Disordered" evidence="10">
    <location>
        <begin position="379"/>
        <end position="407"/>
    </location>
</feature>
<dbReference type="PRINTS" id="PR01044">
    <property type="entry name" value="TRNASYNTHGA"/>
</dbReference>
<keyword evidence="5 9" id="KW-0648">Protein biosynthesis</keyword>
<dbReference type="GO" id="GO:0005524">
    <property type="term" value="F:ATP binding"/>
    <property type="evidence" value="ECO:0007669"/>
    <property type="project" value="UniProtKB-UniRule"/>
</dbReference>
<evidence type="ECO:0000256" key="5">
    <source>
        <dbReference type="ARBA" id="ARBA00022917"/>
    </source>
</evidence>
<evidence type="ECO:0000256" key="6">
    <source>
        <dbReference type="ARBA" id="ARBA00023146"/>
    </source>
</evidence>
<dbReference type="Pfam" id="PF02091">
    <property type="entry name" value="tRNA-synt_2e"/>
    <property type="match status" value="1"/>
</dbReference>